<evidence type="ECO:0000313" key="3">
    <source>
        <dbReference type="EMBL" id="AQZ94102.1"/>
    </source>
</evidence>
<feature type="domain" description="PucR C-terminal helix-turn-helix" evidence="2">
    <location>
        <begin position="178"/>
        <end position="234"/>
    </location>
</feature>
<dbReference type="KEGG" id="ppha:BVH74_04740"/>
<dbReference type="Pfam" id="PF07905">
    <property type="entry name" value="PucR"/>
    <property type="match status" value="1"/>
</dbReference>
<dbReference type="InterPro" id="IPR042070">
    <property type="entry name" value="PucR_C-HTH_sf"/>
</dbReference>
<keyword evidence="4" id="KW-1185">Reference proteome</keyword>
<dbReference type="PANTHER" id="PTHR33744:SF15">
    <property type="entry name" value="CARBOHYDRATE DIACID REGULATOR"/>
    <property type="match status" value="1"/>
</dbReference>
<dbReference type="AlphaFoldDB" id="A0A1V0B2E7"/>
<evidence type="ECO:0008006" key="5">
    <source>
        <dbReference type="Google" id="ProtNLM"/>
    </source>
</evidence>
<evidence type="ECO:0000259" key="2">
    <source>
        <dbReference type="Pfam" id="PF13556"/>
    </source>
</evidence>
<name>A0A1V0B2E7_9GAMM</name>
<dbReference type="PANTHER" id="PTHR33744">
    <property type="entry name" value="CARBOHYDRATE DIACID REGULATOR"/>
    <property type="match status" value="1"/>
</dbReference>
<feature type="domain" description="Purine catabolism PurC-like" evidence="1">
    <location>
        <begin position="7"/>
        <end position="127"/>
    </location>
</feature>
<dbReference type="SUPFAM" id="SSF46689">
    <property type="entry name" value="Homeodomain-like"/>
    <property type="match status" value="1"/>
</dbReference>
<dbReference type="STRING" id="1931241.BVH74_04740"/>
<evidence type="ECO:0000313" key="4">
    <source>
        <dbReference type="Proteomes" id="UP000243488"/>
    </source>
</evidence>
<accession>A0A1V0B2E7</accession>
<gene>
    <name evidence="3" type="ORF">BVH74_04740</name>
</gene>
<sequence>MGLRCREVSQLPGLGGIRLRAGAAGSERLVRWPYVAENRSFGPWIKGGELVFITGIGRHHNQSNLFELLYEAARTEIAGLVILTGDVYIGQLPLALLRLADQLQMPLLEQPYSLPMVTVTEAISRAIVQREQQARRLAEQQAGSLLERLQLRVGEPEERLALIDPFIGQHLELLKQLASSLEAWLAHQGNLTAAADALGCHRNSLRYRLDKLFTLTGLEPGNIDDIYTLTLALALLREPASPRLNLETPHDPAS</sequence>
<dbReference type="InterPro" id="IPR051448">
    <property type="entry name" value="CdaR-like_regulators"/>
</dbReference>
<dbReference type="InterPro" id="IPR025736">
    <property type="entry name" value="PucR_C-HTH_dom"/>
</dbReference>
<organism evidence="3 4">
    <name type="scientific">Halopseudomonas phragmitis</name>
    <dbReference type="NCBI Taxonomy" id="1931241"/>
    <lineage>
        <taxon>Bacteria</taxon>
        <taxon>Pseudomonadati</taxon>
        <taxon>Pseudomonadota</taxon>
        <taxon>Gammaproteobacteria</taxon>
        <taxon>Pseudomonadales</taxon>
        <taxon>Pseudomonadaceae</taxon>
        <taxon>Halopseudomonas</taxon>
    </lineage>
</organism>
<dbReference type="EMBL" id="CP020100">
    <property type="protein sequence ID" value="AQZ94102.1"/>
    <property type="molecule type" value="Genomic_DNA"/>
</dbReference>
<reference evidence="3 4" key="1">
    <citation type="submission" date="2017-03" db="EMBL/GenBank/DDBJ databases">
        <title>Complete genome sequence of the novel DNRA strain Pseudomonas sp. S-6-2 isolated from Chinese polluted river sediment. Journal of Biotechnology.</title>
        <authorList>
            <person name="Li J."/>
            <person name="Xiang F."/>
            <person name="Wang L."/>
            <person name="Xi L."/>
            <person name="Liu J."/>
        </authorList>
    </citation>
    <scope>NUCLEOTIDE SEQUENCE [LARGE SCALE GENOMIC DNA]</scope>
    <source>
        <strain evidence="3 4">S-6-2</strain>
    </source>
</reference>
<dbReference type="Pfam" id="PF13556">
    <property type="entry name" value="HTH_30"/>
    <property type="match status" value="1"/>
</dbReference>
<dbReference type="Proteomes" id="UP000243488">
    <property type="component" value="Chromosome"/>
</dbReference>
<dbReference type="Gene3D" id="1.10.10.2840">
    <property type="entry name" value="PucR C-terminal helix-turn-helix domain"/>
    <property type="match status" value="1"/>
</dbReference>
<proteinExistence type="predicted"/>
<evidence type="ECO:0000259" key="1">
    <source>
        <dbReference type="Pfam" id="PF07905"/>
    </source>
</evidence>
<dbReference type="InterPro" id="IPR009057">
    <property type="entry name" value="Homeodomain-like_sf"/>
</dbReference>
<dbReference type="InterPro" id="IPR012914">
    <property type="entry name" value="PucR_dom"/>
</dbReference>
<protein>
    <recommendedName>
        <fullName evidence="5">PucR family transcriptional regulator</fullName>
    </recommendedName>
</protein>